<evidence type="ECO:0000313" key="6">
    <source>
        <dbReference type="Proteomes" id="UP000275078"/>
    </source>
</evidence>
<feature type="region of interest" description="Disordered" evidence="3">
    <location>
        <begin position="298"/>
        <end position="347"/>
    </location>
</feature>
<dbReference type="SUPFAM" id="SSF57756">
    <property type="entry name" value="Retrovirus zinc finger-like domains"/>
    <property type="match status" value="1"/>
</dbReference>
<name>A0A3N4IGX7_ASCIM</name>
<dbReference type="GO" id="GO:0003676">
    <property type="term" value="F:nucleic acid binding"/>
    <property type="evidence" value="ECO:0007669"/>
    <property type="project" value="InterPro"/>
</dbReference>
<sequence length="567" mass="63000">MPEDPHSLLTTFVGDTNEDLHLQLEDYPNQLSSSSSSLAYDPTAAVINHKFEEIRFAAAQAVAAHDKTLAQQLADQEYHSRTVVDLNTKLSEAEKENTRLFHEVKSLLDRVADLRAHTGTMSGSIPQQPITSDSWDWTAPPNHSAPQRRAPMTPPVVDITVPKAYKEQIQALPLKSFEGATDVETIGTAHRWATDEWLPKCRQRSWMLTNKLERMELKGTEIDHINDSYRATLELLCFTNLGAIGEADQYYQTYLRKIRDPSIIATNNHLSLTTEGLNLDTLMKYTSTLIVRKLVGQPAAKAPAPSQPSKDSTNRDKQPRSQKKSTKVHLNAIEDIGNEKTGEEESVNVVTEVKPARRSPPFNARRCYFCEDPGHIEAECAAKKDLMACLKSGKVSGRHIAATIETNVACQKITVPLRLFGDEHSLDTTITFTLYDLTSYNLILGMDWQEAVGTVTDARDKTVFFKTGNVTLRSAESVITDGVRTDEDVQGREDIEEEEEDREGAEENRMEDEEARRDEEEDRGEAEPSRAEEEVAVATPAPFASTIPPDTGDSTSALLCSTTGGAR</sequence>
<keyword evidence="1" id="KW-0479">Metal-binding</keyword>
<evidence type="ECO:0000259" key="4">
    <source>
        <dbReference type="PROSITE" id="PS50158"/>
    </source>
</evidence>
<organism evidence="5 6">
    <name type="scientific">Ascobolus immersus RN42</name>
    <dbReference type="NCBI Taxonomy" id="1160509"/>
    <lineage>
        <taxon>Eukaryota</taxon>
        <taxon>Fungi</taxon>
        <taxon>Dikarya</taxon>
        <taxon>Ascomycota</taxon>
        <taxon>Pezizomycotina</taxon>
        <taxon>Pezizomycetes</taxon>
        <taxon>Pezizales</taxon>
        <taxon>Ascobolaceae</taxon>
        <taxon>Ascobolus</taxon>
    </lineage>
</organism>
<keyword evidence="2" id="KW-0175">Coiled coil</keyword>
<feature type="domain" description="CCHC-type" evidence="4">
    <location>
        <begin position="365"/>
        <end position="380"/>
    </location>
</feature>
<feature type="compositionally biased region" description="Acidic residues" evidence="3">
    <location>
        <begin position="494"/>
        <end position="524"/>
    </location>
</feature>
<feature type="compositionally biased region" description="Low complexity" evidence="3">
    <location>
        <begin position="298"/>
        <end position="310"/>
    </location>
</feature>
<feature type="coiled-coil region" evidence="2">
    <location>
        <begin position="83"/>
        <end position="110"/>
    </location>
</feature>
<protein>
    <recommendedName>
        <fullName evidence="4">CCHC-type domain-containing protein</fullName>
    </recommendedName>
</protein>
<keyword evidence="6" id="KW-1185">Reference proteome</keyword>
<proteinExistence type="predicted"/>
<evidence type="ECO:0000313" key="5">
    <source>
        <dbReference type="EMBL" id="RPA83410.1"/>
    </source>
</evidence>
<dbReference type="EMBL" id="ML119665">
    <property type="protein sequence ID" value="RPA83410.1"/>
    <property type="molecule type" value="Genomic_DNA"/>
</dbReference>
<keyword evidence="1" id="KW-0862">Zinc</keyword>
<dbReference type="InterPro" id="IPR001878">
    <property type="entry name" value="Znf_CCHC"/>
</dbReference>
<feature type="compositionally biased region" description="Polar residues" evidence="3">
    <location>
        <begin position="552"/>
        <end position="567"/>
    </location>
</feature>
<dbReference type="GO" id="GO:0008270">
    <property type="term" value="F:zinc ion binding"/>
    <property type="evidence" value="ECO:0007669"/>
    <property type="project" value="UniProtKB-KW"/>
</dbReference>
<evidence type="ECO:0000256" key="3">
    <source>
        <dbReference type="SAM" id="MobiDB-lite"/>
    </source>
</evidence>
<keyword evidence="1" id="KW-0863">Zinc-finger</keyword>
<dbReference type="PROSITE" id="PS50158">
    <property type="entry name" value="ZF_CCHC"/>
    <property type="match status" value="1"/>
</dbReference>
<evidence type="ECO:0000256" key="1">
    <source>
        <dbReference type="PROSITE-ProRule" id="PRU00047"/>
    </source>
</evidence>
<dbReference type="AlphaFoldDB" id="A0A3N4IGX7"/>
<reference evidence="5 6" key="1">
    <citation type="journal article" date="2018" name="Nat. Ecol. Evol.">
        <title>Pezizomycetes genomes reveal the molecular basis of ectomycorrhizal truffle lifestyle.</title>
        <authorList>
            <person name="Murat C."/>
            <person name="Payen T."/>
            <person name="Noel B."/>
            <person name="Kuo A."/>
            <person name="Morin E."/>
            <person name="Chen J."/>
            <person name="Kohler A."/>
            <person name="Krizsan K."/>
            <person name="Balestrini R."/>
            <person name="Da Silva C."/>
            <person name="Montanini B."/>
            <person name="Hainaut M."/>
            <person name="Levati E."/>
            <person name="Barry K.W."/>
            <person name="Belfiori B."/>
            <person name="Cichocki N."/>
            <person name="Clum A."/>
            <person name="Dockter R.B."/>
            <person name="Fauchery L."/>
            <person name="Guy J."/>
            <person name="Iotti M."/>
            <person name="Le Tacon F."/>
            <person name="Lindquist E.A."/>
            <person name="Lipzen A."/>
            <person name="Malagnac F."/>
            <person name="Mello A."/>
            <person name="Molinier V."/>
            <person name="Miyauchi S."/>
            <person name="Poulain J."/>
            <person name="Riccioni C."/>
            <person name="Rubini A."/>
            <person name="Sitrit Y."/>
            <person name="Splivallo R."/>
            <person name="Traeger S."/>
            <person name="Wang M."/>
            <person name="Zifcakova L."/>
            <person name="Wipf D."/>
            <person name="Zambonelli A."/>
            <person name="Paolocci F."/>
            <person name="Nowrousian M."/>
            <person name="Ottonello S."/>
            <person name="Baldrian P."/>
            <person name="Spatafora J.W."/>
            <person name="Henrissat B."/>
            <person name="Nagy L.G."/>
            <person name="Aury J.M."/>
            <person name="Wincker P."/>
            <person name="Grigoriev I.V."/>
            <person name="Bonfante P."/>
            <person name="Martin F.M."/>
        </authorList>
    </citation>
    <scope>NUCLEOTIDE SEQUENCE [LARGE SCALE GENOMIC DNA]</scope>
    <source>
        <strain evidence="5 6">RN42</strain>
    </source>
</reference>
<dbReference type="InterPro" id="IPR036875">
    <property type="entry name" value="Znf_CCHC_sf"/>
</dbReference>
<dbReference type="OrthoDB" id="1751327at2759"/>
<feature type="compositionally biased region" description="Basic and acidic residues" evidence="3">
    <location>
        <begin position="483"/>
        <end position="493"/>
    </location>
</feature>
<accession>A0A3N4IGX7</accession>
<evidence type="ECO:0000256" key="2">
    <source>
        <dbReference type="SAM" id="Coils"/>
    </source>
</evidence>
<feature type="region of interest" description="Disordered" evidence="3">
    <location>
        <begin position="481"/>
        <end position="567"/>
    </location>
</feature>
<gene>
    <name evidence="5" type="ORF">BJ508DRAFT_304857</name>
</gene>
<dbReference type="Proteomes" id="UP000275078">
    <property type="component" value="Unassembled WGS sequence"/>
</dbReference>